<evidence type="ECO:0000313" key="2">
    <source>
        <dbReference type="Proteomes" id="UP000321058"/>
    </source>
</evidence>
<dbReference type="AlphaFoldDB" id="A0A512NP55"/>
<evidence type="ECO:0000313" key="1">
    <source>
        <dbReference type="EMBL" id="GEP60709.1"/>
    </source>
</evidence>
<name>A0A512NP55_9HYPH</name>
<accession>A0A512NP55</accession>
<keyword evidence="2" id="KW-1185">Reference proteome</keyword>
<sequence>MPLGTARKSQKPLLSLAFVRVRGIGSRPSTLAVDVGLVCERGRFVVVVTLKRIDPRYGIRRLRGSADRQ</sequence>
<gene>
    <name evidence="1" type="ORF">RSO01_78750</name>
</gene>
<comment type="caution">
    <text evidence="1">The sequence shown here is derived from an EMBL/GenBank/DDBJ whole genome shotgun (WGS) entry which is preliminary data.</text>
</comment>
<dbReference type="EMBL" id="BKAJ01000177">
    <property type="protein sequence ID" value="GEP60709.1"/>
    <property type="molecule type" value="Genomic_DNA"/>
</dbReference>
<proteinExistence type="predicted"/>
<organism evidence="1 2">
    <name type="scientific">Reyranella soli</name>
    <dbReference type="NCBI Taxonomy" id="1230389"/>
    <lineage>
        <taxon>Bacteria</taxon>
        <taxon>Pseudomonadati</taxon>
        <taxon>Pseudomonadota</taxon>
        <taxon>Alphaproteobacteria</taxon>
        <taxon>Hyphomicrobiales</taxon>
        <taxon>Reyranellaceae</taxon>
        <taxon>Reyranella</taxon>
    </lineage>
</organism>
<reference evidence="1 2" key="1">
    <citation type="submission" date="2019-07" db="EMBL/GenBank/DDBJ databases">
        <title>Whole genome shotgun sequence of Reyranella soli NBRC 108950.</title>
        <authorList>
            <person name="Hosoyama A."/>
            <person name="Uohara A."/>
            <person name="Ohji S."/>
            <person name="Ichikawa N."/>
        </authorList>
    </citation>
    <scope>NUCLEOTIDE SEQUENCE [LARGE SCALE GENOMIC DNA]</scope>
    <source>
        <strain evidence="1 2">NBRC 108950</strain>
    </source>
</reference>
<protein>
    <submittedName>
        <fullName evidence="1">Uncharacterized protein</fullName>
    </submittedName>
</protein>
<dbReference type="Proteomes" id="UP000321058">
    <property type="component" value="Unassembled WGS sequence"/>
</dbReference>